<dbReference type="Gene3D" id="1.50.10.10">
    <property type="match status" value="1"/>
</dbReference>
<evidence type="ECO:0000256" key="2">
    <source>
        <dbReference type="ARBA" id="ARBA00031637"/>
    </source>
</evidence>
<dbReference type="OrthoDB" id="3542292at2759"/>
<reference evidence="3 4" key="1">
    <citation type="submission" date="2020-02" db="EMBL/GenBank/DDBJ databases">
        <authorList>
            <person name="Ferguson B K."/>
        </authorList>
    </citation>
    <scope>NUCLEOTIDE SEQUENCE [LARGE SCALE GENOMIC DNA]</scope>
</reference>
<evidence type="ECO:0000313" key="3">
    <source>
        <dbReference type="EMBL" id="CAA9998368.1"/>
    </source>
</evidence>
<feature type="non-terminal residue" evidence="3">
    <location>
        <position position="1"/>
    </location>
</feature>
<dbReference type="InterPro" id="IPR012341">
    <property type="entry name" value="6hp_glycosidase-like_sf"/>
</dbReference>
<name>A0A6H5G6C0_9HEMI</name>
<dbReference type="PANTHER" id="PTHR23403">
    <property type="entry name" value="TREHALASE"/>
    <property type="match status" value="1"/>
</dbReference>
<proteinExistence type="predicted"/>
<dbReference type="EMBL" id="CADCXU010006991">
    <property type="protein sequence ID" value="CAA9998368.1"/>
    <property type="molecule type" value="Genomic_DNA"/>
</dbReference>
<dbReference type="AlphaFoldDB" id="A0A6H5G6C0"/>
<comment type="catalytic activity">
    <reaction evidence="1">
        <text>alpha,alpha-trehalose + H2O = alpha-D-glucose + beta-D-glucose</text>
        <dbReference type="Rhea" id="RHEA:32675"/>
        <dbReference type="ChEBI" id="CHEBI:15377"/>
        <dbReference type="ChEBI" id="CHEBI:15903"/>
        <dbReference type="ChEBI" id="CHEBI:16551"/>
        <dbReference type="ChEBI" id="CHEBI:17925"/>
        <dbReference type="EC" id="3.2.1.28"/>
    </reaction>
</comment>
<gene>
    <name evidence="3" type="ORF">NTEN_LOCUS4651</name>
</gene>
<sequence>PWNPNDWSDNPPVLDKIKDPDYKEFASDLNAIWKKLARIMDVQVKEDANLTSLIYLPNG</sequence>
<evidence type="ECO:0000313" key="4">
    <source>
        <dbReference type="Proteomes" id="UP000479000"/>
    </source>
</evidence>
<protein>
    <recommendedName>
        <fullName evidence="2">Alpha,alpha-trehalose glucohydrolase</fullName>
    </recommendedName>
</protein>
<dbReference type="GO" id="GO:0005993">
    <property type="term" value="P:trehalose catabolic process"/>
    <property type="evidence" value="ECO:0007669"/>
    <property type="project" value="TreeGrafter"/>
</dbReference>
<dbReference type="InterPro" id="IPR001661">
    <property type="entry name" value="Glyco_hydro_37"/>
</dbReference>
<keyword evidence="4" id="KW-1185">Reference proteome</keyword>
<evidence type="ECO:0000256" key="1">
    <source>
        <dbReference type="ARBA" id="ARBA00001576"/>
    </source>
</evidence>
<organism evidence="3 4">
    <name type="scientific">Nesidiocoris tenuis</name>
    <dbReference type="NCBI Taxonomy" id="355587"/>
    <lineage>
        <taxon>Eukaryota</taxon>
        <taxon>Metazoa</taxon>
        <taxon>Ecdysozoa</taxon>
        <taxon>Arthropoda</taxon>
        <taxon>Hexapoda</taxon>
        <taxon>Insecta</taxon>
        <taxon>Pterygota</taxon>
        <taxon>Neoptera</taxon>
        <taxon>Paraneoptera</taxon>
        <taxon>Hemiptera</taxon>
        <taxon>Heteroptera</taxon>
        <taxon>Panheteroptera</taxon>
        <taxon>Cimicomorpha</taxon>
        <taxon>Miridae</taxon>
        <taxon>Dicyphina</taxon>
        <taxon>Nesidiocoris</taxon>
    </lineage>
</organism>
<dbReference type="GO" id="GO:0004555">
    <property type="term" value="F:alpha,alpha-trehalase activity"/>
    <property type="evidence" value="ECO:0007669"/>
    <property type="project" value="UniProtKB-EC"/>
</dbReference>
<dbReference type="Proteomes" id="UP000479000">
    <property type="component" value="Unassembled WGS sequence"/>
</dbReference>
<dbReference type="PANTHER" id="PTHR23403:SF1">
    <property type="entry name" value="TREHALASE"/>
    <property type="match status" value="1"/>
</dbReference>
<accession>A0A6H5G6C0</accession>
<dbReference type="Pfam" id="PF01204">
    <property type="entry name" value="Trehalase"/>
    <property type="match status" value="1"/>
</dbReference>